<dbReference type="GO" id="GO:0046847">
    <property type="term" value="P:filopodium assembly"/>
    <property type="evidence" value="ECO:0007669"/>
    <property type="project" value="Ensembl"/>
</dbReference>
<feature type="chain" id="PRO_5034877246" evidence="6">
    <location>
        <begin position="29"/>
        <end position="201"/>
    </location>
</feature>
<reference evidence="8" key="2">
    <citation type="submission" date="2025-09" db="UniProtKB">
        <authorList>
            <consortium name="Ensembl"/>
        </authorList>
    </citation>
    <scope>IDENTIFICATION</scope>
</reference>
<dbReference type="GO" id="GO:0030425">
    <property type="term" value="C:dendrite"/>
    <property type="evidence" value="ECO:0007669"/>
    <property type="project" value="Ensembl"/>
</dbReference>
<keyword evidence="3 5" id="KW-0472">Membrane</keyword>
<accession>A0A8D0BTG1</accession>
<comment type="subcellular location">
    <subcellularLocation>
        <location evidence="1">Membrane</location>
    </subcellularLocation>
</comment>
<keyword evidence="9" id="KW-1185">Reference proteome</keyword>
<evidence type="ECO:0000256" key="6">
    <source>
        <dbReference type="SAM" id="SignalP"/>
    </source>
</evidence>
<dbReference type="SUPFAM" id="SSF48726">
    <property type="entry name" value="Immunoglobulin"/>
    <property type="match status" value="1"/>
</dbReference>
<dbReference type="GO" id="GO:0021517">
    <property type="term" value="P:ventral spinal cord development"/>
    <property type="evidence" value="ECO:0007669"/>
    <property type="project" value="Ensembl"/>
</dbReference>
<dbReference type="InterPro" id="IPR003599">
    <property type="entry name" value="Ig_sub"/>
</dbReference>
<proteinExistence type="predicted"/>
<evidence type="ECO:0000256" key="3">
    <source>
        <dbReference type="ARBA" id="ARBA00023136"/>
    </source>
</evidence>
<reference evidence="8" key="1">
    <citation type="submission" date="2025-08" db="UniProtKB">
        <authorList>
            <consortium name="Ensembl"/>
        </authorList>
    </citation>
    <scope>IDENTIFICATION</scope>
</reference>
<dbReference type="OMA" id="KIVEWQP"/>
<dbReference type="PANTHER" id="PTHR12080:SF93">
    <property type="entry name" value="V-SET AND TRANSMEMBRANE DOMAIN-CONTAINING PROTEIN 5"/>
    <property type="match status" value="1"/>
</dbReference>
<dbReference type="GO" id="GO:0051260">
    <property type="term" value="P:protein homooligomerization"/>
    <property type="evidence" value="ECO:0007669"/>
    <property type="project" value="Ensembl"/>
</dbReference>
<dbReference type="Pfam" id="PF07686">
    <property type="entry name" value="V-set"/>
    <property type="match status" value="1"/>
</dbReference>
<dbReference type="GO" id="GO:0030424">
    <property type="term" value="C:axon"/>
    <property type="evidence" value="ECO:0007669"/>
    <property type="project" value="Ensembl"/>
</dbReference>
<organism evidence="8 9">
    <name type="scientific">Salvator merianae</name>
    <name type="common">Argentine black and white tegu</name>
    <name type="synonym">Tupinambis merianae</name>
    <dbReference type="NCBI Taxonomy" id="96440"/>
    <lineage>
        <taxon>Eukaryota</taxon>
        <taxon>Metazoa</taxon>
        <taxon>Chordata</taxon>
        <taxon>Craniata</taxon>
        <taxon>Vertebrata</taxon>
        <taxon>Euteleostomi</taxon>
        <taxon>Lepidosauria</taxon>
        <taxon>Squamata</taxon>
        <taxon>Bifurcata</taxon>
        <taxon>Unidentata</taxon>
        <taxon>Episquamata</taxon>
        <taxon>Laterata</taxon>
        <taxon>Teiioidea</taxon>
        <taxon>Teiidae</taxon>
        <taxon>Salvator</taxon>
    </lineage>
</organism>
<keyword evidence="5" id="KW-0812">Transmembrane</keyword>
<feature type="transmembrane region" description="Helical" evidence="5">
    <location>
        <begin position="148"/>
        <end position="171"/>
    </location>
</feature>
<keyword evidence="5" id="KW-1133">Transmembrane helix</keyword>
<dbReference type="InterPro" id="IPR036179">
    <property type="entry name" value="Ig-like_dom_sf"/>
</dbReference>
<dbReference type="GO" id="GO:1904891">
    <property type="term" value="P:positive regulation of excitatory synapse assembly"/>
    <property type="evidence" value="ECO:0007669"/>
    <property type="project" value="Ensembl"/>
</dbReference>
<protein>
    <submittedName>
        <fullName evidence="8">V-set and transmembrane domain containing 5</fullName>
    </submittedName>
</protein>
<dbReference type="Ensembl" id="ENSSMRT00000014703.1">
    <property type="protein sequence ID" value="ENSSMRP00000012617.1"/>
    <property type="gene ID" value="ENSSMRG00000009838.1"/>
</dbReference>
<dbReference type="InterPro" id="IPR013783">
    <property type="entry name" value="Ig-like_fold"/>
</dbReference>
<dbReference type="PANTHER" id="PTHR12080">
    <property type="entry name" value="SIGNALING LYMPHOCYTIC ACTIVATION MOLECULE"/>
    <property type="match status" value="1"/>
</dbReference>
<feature type="signal peptide" evidence="6">
    <location>
        <begin position="1"/>
        <end position="28"/>
    </location>
</feature>
<evidence type="ECO:0000256" key="4">
    <source>
        <dbReference type="ARBA" id="ARBA00023180"/>
    </source>
</evidence>
<dbReference type="InterPro" id="IPR013106">
    <property type="entry name" value="Ig_V-set"/>
</dbReference>
<evidence type="ECO:0000256" key="1">
    <source>
        <dbReference type="ARBA" id="ARBA00004370"/>
    </source>
</evidence>
<evidence type="ECO:0000256" key="5">
    <source>
        <dbReference type="SAM" id="Phobius"/>
    </source>
</evidence>
<dbReference type="GO" id="GO:0005886">
    <property type="term" value="C:plasma membrane"/>
    <property type="evidence" value="ECO:0007669"/>
    <property type="project" value="Ensembl"/>
</dbReference>
<name>A0A8D0BTG1_SALMN</name>
<dbReference type="Proteomes" id="UP000694421">
    <property type="component" value="Unplaced"/>
</dbReference>
<keyword evidence="2 6" id="KW-0732">Signal</keyword>
<dbReference type="SMART" id="SM00409">
    <property type="entry name" value="IG"/>
    <property type="match status" value="1"/>
</dbReference>
<evidence type="ECO:0000256" key="2">
    <source>
        <dbReference type="ARBA" id="ARBA00022729"/>
    </source>
</evidence>
<dbReference type="GeneTree" id="ENSGT01130000278319"/>
<evidence type="ECO:0000313" key="8">
    <source>
        <dbReference type="Ensembl" id="ENSSMRP00000012617.1"/>
    </source>
</evidence>
<sequence>MRPSGCLQNFRQSVRLGVLALCLTAGWTFQPQGEEISLLISQPNVNTTVGQDILLSVAYTCKGPPVIEWKHTSARGTSKIVECRPGSYTNVSSSYESRAKVYENGSLLLLNVNMRDSGYYLVTVREELGITVYGTILLNVYEIIYEDLHFVAVFFAILTAVSAILVCLMWLCNKSVHLIQNERHQLRESSTEATELQMMGC</sequence>
<dbReference type="InterPro" id="IPR015631">
    <property type="entry name" value="CD2/SLAM_rcpt"/>
</dbReference>
<evidence type="ECO:0000313" key="9">
    <source>
        <dbReference type="Proteomes" id="UP000694421"/>
    </source>
</evidence>
<dbReference type="Gene3D" id="2.60.40.10">
    <property type="entry name" value="Immunoglobulins"/>
    <property type="match status" value="1"/>
</dbReference>
<keyword evidence="4" id="KW-0325">Glycoprotein</keyword>
<evidence type="ECO:0000259" key="7">
    <source>
        <dbReference type="SMART" id="SM00409"/>
    </source>
</evidence>
<dbReference type="AlphaFoldDB" id="A0A8D0BTG1"/>
<feature type="domain" description="Immunoglobulin" evidence="7">
    <location>
        <begin position="42"/>
        <end position="141"/>
    </location>
</feature>